<evidence type="ECO:0000313" key="1">
    <source>
        <dbReference type="EMBL" id="OCH92744.1"/>
    </source>
</evidence>
<gene>
    <name evidence="1" type="ORF">OBBRIDRAFT_864815</name>
</gene>
<accession>A0A8E2B2D0</accession>
<dbReference type="EMBL" id="KV722364">
    <property type="protein sequence ID" value="OCH92744.1"/>
    <property type="molecule type" value="Genomic_DNA"/>
</dbReference>
<evidence type="ECO:0000313" key="2">
    <source>
        <dbReference type="Proteomes" id="UP000250043"/>
    </source>
</evidence>
<dbReference type="Proteomes" id="UP000250043">
    <property type="component" value="Unassembled WGS sequence"/>
</dbReference>
<organism evidence="1 2">
    <name type="scientific">Obba rivulosa</name>
    <dbReference type="NCBI Taxonomy" id="1052685"/>
    <lineage>
        <taxon>Eukaryota</taxon>
        <taxon>Fungi</taxon>
        <taxon>Dikarya</taxon>
        <taxon>Basidiomycota</taxon>
        <taxon>Agaricomycotina</taxon>
        <taxon>Agaricomycetes</taxon>
        <taxon>Polyporales</taxon>
        <taxon>Gelatoporiaceae</taxon>
        <taxon>Obba</taxon>
    </lineage>
</organism>
<reference evidence="1 2" key="1">
    <citation type="submission" date="2016-07" db="EMBL/GenBank/DDBJ databases">
        <title>Draft genome of the white-rot fungus Obba rivulosa 3A-2.</title>
        <authorList>
            <consortium name="DOE Joint Genome Institute"/>
            <person name="Miettinen O."/>
            <person name="Riley R."/>
            <person name="Acob R."/>
            <person name="Barry K."/>
            <person name="Cullen D."/>
            <person name="De Vries R."/>
            <person name="Hainaut M."/>
            <person name="Hatakka A."/>
            <person name="Henrissat B."/>
            <person name="Hilden K."/>
            <person name="Kuo R."/>
            <person name="Labutti K."/>
            <person name="Lipzen A."/>
            <person name="Makela M.R."/>
            <person name="Sandor L."/>
            <person name="Spatafora J.W."/>
            <person name="Grigoriev I.V."/>
            <person name="Hibbett D.S."/>
        </authorList>
    </citation>
    <scope>NUCLEOTIDE SEQUENCE [LARGE SCALE GENOMIC DNA]</scope>
    <source>
        <strain evidence="1 2">3A-2</strain>
    </source>
</reference>
<dbReference type="AlphaFoldDB" id="A0A8E2B2D0"/>
<sequence>MTVGTGAVIHIRERRIAYPTAMQHSYVPENWYIKSRIWNPNALTAEQNDEHREAHRNSDAPLRVGSLSLAFQIPTSLYRYPSRLVDAPRQVADAGVNVCHIDQSSTALPLCTCNFAERILAVSFDYHDQHSYLYVCCNCQFRRNTTLAYMGPPKGGLDTAFKFSALIRAKLGDIHPPPASFLNLNLGTSQPCLTYVYYSANRLNRRLYWCSGMQ</sequence>
<keyword evidence="2" id="KW-1185">Reference proteome</keyword>
<name>A0A8E2B2D0_9APHY</name>
<proteinExistence type="predicted"/>
<protein>
    <submittedName>
        <fullName evidence="1">Uncharacterized protein</fullName>
    </submittedName>
</protein>